<reference evidence="1 2" key="1">
    <citation type="submission" date="2019-07" db="EMBL/GenBank/DDBJ databases">
        <title>Annotation for the trematode Paragonimus westermani.</title>
        <authorList>
            <person name="Choi Y.-J."/>
        </authorList>
    </citation>
    <scope>NUCLEOTIDE SEQUENCE [LARGE SCALE GENOMIC DNA]</scope>
    <source>
        <strain evidence="1">180907_Pwestermani</strain>
    </source>
</reference>
<dbReference type="Proteomes" id="UP000699462">
    <property type="component" value="Unassembled WGS sequence"/>
</dbReference>
<organism evidence="1 2">
    <name type="scientific">Paragonimus westermani</name>
    <dbReference type="NCBI Taxonomy" id="34504"/>
    <lineage>
        <taxon>Eukaryota</taxon>
        <taxon>Metazoa</taxon>
        <taxon>Spiralia</taxon>
        <taxon>Lophotrochozoa</taxon>
        <taxon>Platyhelminthes</taxon>
        <taxon>Trematoda</taxon>
        <taxon>Digenea</taxon>
        <taxon>Plagiorchiida</taxon>
        <taxon>Troglotremata</taxon>
        <taxon>Troglotrematidae</taxon>
        <taxon>Paragonimus</taxon>
    </lineage>
</organism>
<keyword evidence="2" id="KW-1185">Reference proteome</keyword>
<gene>
    <name evidence="1" type="ORF">P879_02979</name>
</gene>
<dbReference type="AlphaFoldDB" id="A0A8T0DGI7"/>
<dbReference type="EMBL" id="JTDF01005660">
    <property type="protein sequence ID" value="KAF8566068.1"/>
    <property type="molecule type" value="Genomic_DNA"/>
</dbReference>
<evidence type="ECO:0000313" key="2">
    <source>
        <dbReference type="Proteomes" id="UP000699462"/>
    </source>
</evidence>
<proteinExistence type="predicted"/>
<accession>A0A8T0DGI7</accession>
<protein>
    <submittedName>
        <fullName evidence="1">Uncharacterized protein</fullName>
    </submittedName>
</protein>
<evidence type="ECO:0000313" key="1">
    <source>
        <dbReference type="EMBL" id="KAF8566068.1"/>
    </source>
</evidence>
<comment type="caution">
    <text evidence="1">The sequence shown here is derived from an EMBL/GenBank/DDBJ whole genome shotgun (WGS) entry which is preliminary data.</text>
</comment>
<dbReference type="OrthoDB" id="10447681at2759"/>
<sequence length="136" mass="14464">MPRVEALPVTDVGRISLLATYKQMHLQLAQSSVPGSGVNAAQLLSGLSTSSALTNLARALLPTAPVGIPPSDQTGQTRLPIYPAQQPPMTQNLRLTSQGFSYVPTQTRFGGSTSVGEFDAFTLARMDAELIFPHVQ</sequence>
<name>A0A8T0DGI7_9TREM</name>